<dbReference type="OrthoDB" id="10249888at2759"/>
<dbReference type="Gene3D" id="3.40.50.1000">
    <property type="entry name" value="HAD superfamily/HAD-like"/>
    <property type="match status" value="1"/>
</dbReference>
<evidence type="ECO:0000256" key="2">
    <source>
        <dbReference type="ARBA" id="ARBA00013081"/>
    </source>
</evidence>
<evidence type="ECO:0000256" key="8">
    <source>
        <dbReference type="ARBA" id="ARBA00048336"/>
    </source>
</evidence>
<dbReference type="SMART" id="SM00577">
    <property type="entry name" value="CPDc"/>
    <property type="match status" value="1"/>
</dbReference>
<dbReference type="InterPro" id="IPR001357">
    <property type="entry name" value="BRCT_dom"/>
</dbReference>
<dbReference type="KEGG" id="mde:101895770"/>
<accession>A0A1I8MPN0</accession>
<protein>
    <recommendedName>
        <fullName evidence="6 9">RNA polymerase II subunit A C-terminal domain phosphatase</fullName>
        <ecNumber evidence="2 9">3.1.3.16</ecNumber>
    </recommendedName>
</protein>
<dbReference type="FunFam" id="3.40.50.1000:FF:000040">
    <property type="entry name" value="RNA polymerase II subunit A C-terminal domain phosphatase"/>
    <property type="match status" value="1"/>
</dbReference>
<evidence type="ECO:0000313" key="13">
    <source>
        <dbReference type="EnsemblMetazoa" id="MDOA007157-PA"/>
    </source>
</evidence>
<dbReference type="RefSeq" id="XP_005179305.1">
    <property type="nucleotide sequence ID" value="XM_005179248.3"/>
</dbReference>
<feature type="compositionally biased region" description="Basic and acidic residues" evidence="10">
    <location>
        <begin position="788"/>
        <end position="797"/>
    </location>
</feature>
<feature type="compositionally biased region" description="Basic and acidic residues" evidence="10">
    <location>
        <begin position="376"/>
        <end position="402"/>
    </location>
</feature>
<evidence type="ECO:0000256" key="7">
    <source>
        <dbReference type="ARBA" id="ARBA00047761"/>
    </source>
</evidence>
<comment type="subcellular location">
    <subcellularLocation>
        <location evidence="1 9">Nucleus</location>
    </subcellularLocation>
</comment>
<feature type="compositionally biased region" description="Acidic residues" evidence="10">
    <location>
        <begin position="778"/>
        <end position="787"/>
    </location>
</feature>
<dbReference type="VEuPathDB" id="VectorBase:MDOA007157"/>
<feature type="region of interest" description="Disordered" evidence="10">
    <location>
        <begin position="341"/>
        <end position="501"/>
    </location>
</feature>
<dbReference type="EC" id="3.1.3.16" evidence="2 9"/>
<dbReference type="Pfam" id="PF00533">
    <property type="entry name" value="BRCT"/>
    <property type="match status" value="1"/>
</dbReference>
<feature type="domain" description="FCP1 homology" evidence="12">
    <location>
        <begin position="167"/>
        <end position="332"/>
    </location>
</feature>
<evidence type="ECO:0000313" key="15">
    <source>
        <dbReference type="RefSeq" id="XP_005179305.1"/>
    </source>
</evidence>
<dbReference type="InterPro" id="IPR004274">
    <property type="entry name" value="FCP1_dom"/>
</dbReference>
<gene>
    <name evidence="13" type="primary">101895770</name>
    <name evidence="15" type="synonym">LOC101895770</name>
</gene>
<dbReference type="SMART" id="SM00292">
    <property type="entry name" value="BRCT"/>
    <property type="match status" value="1"/>
</dbReference>
<dbReference type="GO" id="GO:0008420">
    <property type="term" value="F:RNA polymerase II CTD heptapeptide repeat phosphatase activity"/>
    <property type="evidence" value="ECO:0007669"/>
    <property type="project" value="UniProtKB-UniRule"/>
</dbReference>
<dbReference type="EnsemblMetazoa" id="MDOA007157-RA">
    <property type="protein sequence ID" value="MDOA007157-PA"/>
    <property type="gene ID" value="MDOA007157"/>
</dbReference>
<dbReference type="InterPro" id="IPR039189">
    <property type="entry name" value="Fcp1"/>
</dbReference>
<feature type="domain" description="BRCT" evidence="11">
    <location>
        <begin position="548"/>
        <end position="641"/>
    </location>
</feature>
<feature type="region of interest" description="Disordered" evidence="10">
    <location>
        <begin position="649"/>
        <end position="684"/>
    </location>
</feature>
<keyword evidence="4" id="KW-0904">Protein phosphatase</keyword>
<dbReference type="VEuPathDB" id="VectorBase:MDOMA2_002959"/>
<reference evidence="15" key="2">
    <citation type="submission" date="2025-04" db="UniProtKB">
        <authorList>
            <consortium name="RefSeq"/>
        </authorList>
    </citation>
    <scope>IDENTIFICATION</scope>
    <source>
        <strain evidence="15">Aabys</strain>
    </source>
</reference>
<evidence type="ECO:0000259" key="12">
    <source>
        <dbReference type="PROSITE" id="PS50969"/>
    </source>
</evidence>
<feature type="compositionally biased region" description="Low complexity" evidence="10">
    <location>
        <begin position="801"/>
        <end position="816"/>
    </location>
</feature>
<dbReference type="PROSITE" id="PS50969">
    <property type="entry name" value="FCP1"/>
    <property type="match status" value="1"/>
</dbReference>
<evidence type="ECO:0000259" key="11">
    <source>
        <dbReference type="PROSITE" id="PS50172"/>
    </source>
</evidence>
<feature type="compositionally biased region" description="Basic and acidic residues" evidence="10">
    <location>
        <begin position="766"/>
        <end position="777"/>
    </location>
</feature>
<comment type="catalytic activity">
    <reaction evidence="8 9">
        <text>O-phospho-L-threonyl-[protein] + H2O = L-threonyl-[protein] + phosphate</text>
        <dbReference type="Rhea" id="RHEA:47004"/>
        <dbReference type="Rhea" id="RHEA-COMP:11060"/>
        <dbReference type="Rhea" id="RHEA-COMP:11605"/>
        <dbReference type="ChEBI" id="CHEBI:15377"/>
        <dbReference type="ChEBI" id="CHEBI:30013"/>
        <dbReference type="ChEBI" id="CHEBI:43474"/>
        <dbReference type="ChEBI" id="CHEBI:61977"/>
        <dbReference type="EC" id="3.1.3.16"/>
    </reaction>
</comment>
<evidence type="ECO:0000256" key="3">
    <source>
        <dbReference type="ARBA" id="ARBA00022801"/>
    </source>
</evidence>
<organism evidence="13">
    <name type="scientific">Musca domestica</name>
    <name type="common">House fly</name>
    <dbReference type="NCBI Taxonomy" id="7370"/>
    <lineage>
        <taxon>Eukaryota</taxon>
        <taxon>Metazoa</taxon>
        <taxon>Ecdysozoa</taxon>
        <taxon>Arthropoda</taxon>
        <taxon>Hexapoda</taxon>
        <taxon>Insecta</taxon>
        <taxon>Pterygota</taxon>
        <taxon>Neoptera</taxon>
        <taxon>Endopterygota</taxon>
        <taxon>Diptera</taxon>
        <taxon>Brachycera</taxon>
        <taxon>Muscomorpha</taxon>
        <taxon>Muscoidea</taxon>
        <taxon>Muscidae</taxon>
        <taxon>Musca</taxon>
    </lineage>
</organism>
<keyword evidence="14" id="KW-1185">Reference proteome</keyword>
<dbReference type="STRING" id="7370.A0A1I8MPN0"/>
<dbReference type="InterPro" id="IPR036420">
    <property type="entry name" value="BRCT_dom_sf"/>
</dbReference>
<reference evidence="13" key="1">
    <citation type="submission" date="2020-05" db="UniProtKB">
        <authorList>
            <consortium name="EnsemblMetazoa"/>
        </authorList>
    </citation>
    <scope>IDENTIFICATION</scope>
    <source>
        <strain evidence="13">Aabys</strain>
    </source>
</reference>
<comment type="catalytic activity">
    <reaction evidence="7 9">
        <text>O-phospho-L-seryl-[protein] + H2O = L-seryl-[protein] + phosphate</text>
        <dbReference type="Rhea" id="RHEA:20629"/>
        <dbReference type="Rhea" id="RHEA-COMP:9863"/>
        <dbReference type="Rhea" id="RHEA-COMP:11604"/>
        <dbReference type="ChEBI" id="CHEBI:15377"/>
        <dbReference type="ChEBI" id="CHEBI:29999"/>
        <dbReference type="ChEBI" id="CHEBI:43474"/>
        <dbReference type="ChEBI" id="CHEBI:83421"/>
        <dbReference type="EC" id="3.1.3.16"/>
    </reaction>
</comment>
<evidence type="ECO:0000256" key="6">
    <source>
        <dbReference type="ARBA" id="ARBA00040602"/>
    </source>
</evidence>
<evidence type="ECO:0000256" key="10">
    <source>
        <dbReference type="SAM" id="MobiDB-lite"/>
    </source>
</evidence>
<dbReference type="CDD" id="cd17729">
    <property type="entry name" value="BRCT_CTDP1"/>
    <property type="match status" value="1"/>
</dbReference>
<dbReference type="PANTHER" id="PTHR23081">
    <property type="entry name" value="RNA POLYMERASE II CTD PHOSPHATASE"/>
    <property type="match status" value="1"/>
</dbReference>
<dbReference type="AlphaFoldDB" id="A0A1I8MPN0"/>
<dbReference type="SUPFAM" id="SSF52113">
    <property type="entry name" value="BRCT domain"/>
    <property type="match status" value="1"/>
</dbReference>
<dbReference type="Pfam" id="PF03031">
    <property type="entry name" value="NIF"/>
    <property type="match status" value="1"/>
</dbReference>
<feature type="compositionally biased region" description="Low complexity" evidence="10">
    <location>
        <begin position="671"/>
        <end position="682"/>
    </location>
</feature>
<evidence type="ECO:0000313" key="14">
    <source>
        <dbReference type="Proteomes" id="UP001652621"/>
    </source>
</evidence>
<dbReference type="PANTHER" id="PTHR23081:SF36">
    <property type="entry name" value="RNA POLYMERASE II SUBUNIT A C-TERMINAL DOMAIN PHOSPHATASE"/>
    <property type="match status" value="1"/>
</dbReference>
<sequence>MSDVLSDETNDGAIVIKAPTEHPRIKINRWRVREGFPVSASQVILLYEVVSATVDDEEKGKSAENTAPKPTDAAIHKLKAQRVGVVKKRLYKDGAIVKADTPLLELSPCIHTTVIKDMCADCGADLRQNENGNVSEASVPMVHSIPDLKVTQKLAQKLGHDDTRRLLQDRKLVLLVDLDQTVIHTTNDNVPNNIKGIYHFQLYGPQSPWYHTRLRPGTPEFLERMSKFYELHICTFGARNYAHMIAQLLDPEGKFFSHRILSRDECFNATSKTDNLKALFPNGDSMVCIIDDREDVWNMASNLIQVKPYHFFQHTGDINAPPGLSKHELDGEGVDFKDIENLSTEDKEKPAGTETTETKPESTKDTDISPSDETVTPEKETISEEQEKGETETAAEDKKDQVDTSASTKIEGTTTTETLSKFDSSTDMPDIQATEEVKPNEETIAESPPPEITKPEAIENDNKDIIEDTEKVEEEKVIDPSKDNELTPEEKSPKLKAPQDPAQQIEIEDPDDYLLHLEVILKQIHTRFYSIYDETKEIPDLKIIVPKIRSEVLKNCYLVFSGLVPTNMKLQQSRAYFIAKSLGAEVSQNINADTTHLVAVTAGTFKVNAAKKNPRIKIVNVNWLWSCAERWEHVEEKLFPLDRKVRSKQRQPPAHCHSPEHVVNYSDKSEISSSSSAQQNASEPEKFIDTINPLLSFSNADLADMNQDFDQFFDSDSSSEDEHVNIENPPVDKTLRKRKREENEEERTRKFFTRPDSVGALPSKCARGEDLDDKTSSEDDDDEEEEMPSEKFRRGEDLPSDLDIGNSDSNDGSDNNNPDEEDDGDWNMMGAALEREFLGLED</sequence>
<dbReference type="InterPro" id="IPR011947">
    <property type="entry name" value="FCP1_euk"/>
</dbReference>
<feature type="compositionally biased region" description="Basic and acidic residues" evidence="10">
    <location>
        <begin position="453"/>
        <end position="493"/>
    </location>
</feature>
<dbReference type="NCBIfam" id="TIGR02250">
    <property type="entry name" value="FCP1_euk"/>
    <property type="match status" value="1"/>
</dbReference>
<feature type="region of interest" description="Disordered" evidence="10">
    <location>
        <begin position="711"/>
        <end position="842"/>
    </location>
</feature>
<dbReference type="CDD" id="cd07521">
    <property type="entry name" value="HAD_FCP1-like"/>
    <property type="match status" value="1"/>
</dbReference>
<dbReference type="SUPFAM" id="SSF56784">
    <property type="entry name" value="HAD-like"/>
    <property type="match status" value="1"/>
</dbReference>
<dbReference type="Proteomes" id="UP001652621">
    <property type="component" value="Unplaced"/>
</dbReference>
<keyword evidence="3 9" id="KW-0378">Hydrolase</keyword>
<dbReference type="GO" id="GO:0005634">
    <property type="term" value="C:nucleus"/>
    <property type="evidence" value="ECO:0007669"/>
    <property type="project" value="UniProtKB-SubCell"/>
</dbReference>
<feature type="compositionally biased region" description="Basic and acidic residues" evidence="10">
    <location>
        <begin position="740"/>
        <end position="749"/>
    </location>
</feature>
<evidence type="ECO:0000256" key="1">
    <source>
        <dbReference type="ARBA" id="ARBA00004123"/>
    </source>
</evidence>
<dbReference type="PROSITE" id="PS50172">
    <property type="entry name" value="BRCT"/>
    <property type="match status" value="1"/>
</dbReference>
<dbReference type="eggNOG" id="KOG0323">
    <property type="taxonomic scope" value="Eukaryota"/>
</dbReference>
<keyword evidence="5 9" id="KW-0539">Nucleus</keyword>
<feature type="compositionally biased region" description="Basic and acidic residues" evidence="10">
    <location>
        <begin position="341"/>
        <end position="367"/>
    </location>
</feature>
<proteinExistence type="predicted"/>
<feature type="compositionally biased region" description="Low complexity" evidence="10">
    <location>
        <begin position="404"/>
        <end position="418"/>
    </location>
</feature>
<feature type="compositionally biased region" description="Basic and acidic residues" evidence="10">
    <location>
        <begin position="833"/>
        <end position="842"/>
    </location>
</feature>
<evidence type="ECO:0000256" key="9">
    <source>
        <dbReference type="RuleBase" id="RU366066"/>
    </source>
</evidence>
<evidence type="ECO:0000256" key="4">
    <source>
        <dbReference type="ARBA" id="ARBA00022912"/>
    </source>
</evidence>
<evidence type="ECO:0000256" key="5">
    <source>
        <dbReference type="ARBA" id="ARBA00023242"/>
    </source>
</evidence>
<dbReference type="InterPro" id="IPR036412">
    <property type="entry name" value="HAD-like_sf"/>
</dbReference>
<dbReference type="Gene3D" id="2.40.50.100">
    <property type="match status" value="1"/>
</dbReference>
<name>A0A1I8MPN0_MUSDO</name>
<dbReference type="Gene3D" id="3.40.50.10190">
    <property type="entry name" value="BRCT domain"/>
    <property type="match status" value="1"/>
</dbReference>
<comment type="function">
    <text evidence="9">This promotes the activity of RNA polymerase II.</text>
</comment>
<dbReference type="InterPro" id="IPR023214">
    <property type="entry name" value="HAD_sf"/>
</dbReference>
<dbReference type="FunFam" id="3.40.50.10190:FF:000007">
    <property type="entry name" value="RNA polymerase II subunit A C-terminal domain phosphatase"/>
    <property type="match status" value="1"/>
</dbReference>